<gene>
    <name evidence="1" type="ORF">JI741_10845</name>
</gene>
<dbReference type="EMBL" id="JAERRB010000003">
    <property type="protein sequence ID" value="MBL0741718.1"/>
    <property type="molecule type" value="Genomic_DNA"/>
</dbReference>
<evidence type="ECO:0000313" key="1">
    <source>
        <dbReference type="EMBL" id="MBL0741718.1"/>
    </source>
</evidence>
<reference evidence="1 2" key="1">
    <citation type="submission" date="2021-01" db="EMBL/GenBank/DDBJ databases">
        <title>Chryseolinea sp. Jin1 Genome sequencing and assembly.</title>
        <authorList>
            <person name="Kim I."/>
        </authorList>
    </citation>
    <scope>NUCLEOTIDE SEQUENCE [LARGE SCALE GENOMIC DNA]</scope>
    <source>
        <strain evidence="1 2">Jin1</strain>
    </source>
</reference>
<protein>
    <recommendedName>
        <fullName evidence="3">LysM domain-containing protein</fullName>
    </recommendedName>
</protein>
<sequence>MKSKTDNKQHWVSNKVKKSRELVYKLIDINKEIDGEGTTFRVGEKVYFVRELG</sequence>
<dbReference type="Proteomes" id="UP000613030">
    <property type="component" value="Unassembled WGS sequence"/>
</dbReference>
<proteinExistence type="predicted"/>
<keyword evidence="2" id="KW-1185">Reference proteome</keyword>
<evidence type="ECO:0008006" key="3">
    <source>
        <dbReference type="Google" id="ProtNLM"/>
    </source>
</evidence>
<organism evidence="1 2">
    <name type="scientific">Chryseolinea lacunae</name>
    <dbReference type="NCBI Taxonomy" id="2801331"/>
    <lineage>
        <taxon>Bacteria</taxon>
        <taxon>Pseudomonadati</taxon>
        <taxon>Bacteroidota</taxon>
        <taxon>Cytophagia</taxon>
        <taxon>Cytophagales</taxon>
        <taxon>Fulvivirgaceae</taxon>
        <taxon>Chryseolinea</taxon>
    </lineage>
</organism>
<accession>A0ABS1KRA4</accession>
<name>A0ABS1KRA4_9BACT</name>
<dbReference type="RefSeq" id="WP_202009108.1">
    <property type="nucleotide sequence ID" value="NZ_JAERRB010000003.1"/>
</dbReference>
<comment type="caution">
    <text evidence="1">The sequence shown here is derived from an EMBL/GenBank/DDBJ whole genome shotgun (WGS) entry which is preliminary data.</text>
</comment>
<evidence type="ECO:0000313" key="2">
    <source>
        <dbReference type="Proteomes" id="UP000613030"/>
    </source>
</evidence>